<dbReference type="InterPro" id="IPR036259">
    <property type="entry name" value="MFS_trans_sf"/>
</dbReference>
<feature type="transmembrane region" description="Helical" evidence="7">
    <location>
        <begin position="108"/>
        <end position="132"/>
    </location>
</feature>
<gene>
    <name evidence="9" type="ORF">JCM7686_2302</name>
</gene>
<organism evidence="9 10">
    <name type="scientific">Paracoccus aminophilus JCM 7686</name>
    <dbReference type="NCBI Taxonomy" id="1367847"/>
    <lineage>
        <taxon>Bacteria</taxon>
        <taxon>Pseudomonadati</taxon>
        <taxon>Pseudomonadota</taxon>
        <taxon>Alphaproteobacteria</taxon>
        <taxon>Rhodobacterales</taxon>
        <taxon>Paracoccaceae</taxon>
        <taxon>Paracoccus</taxon>
    </lineage>
</organism>
<dbReference type="HOGENOM" id="CLU_000960_31_1_5"/>
<dbReference type="PANTHER" id="PTHR42718">
    <property type="entry name" value="MAJOR FACILITATOR SUPERFAMILY MULTIDRUG TRANSPORTER MFSC"/>
    <property type="match status" value="1"/>
</dbReference>
<feature type="transmembrane region" description="Helical" evidence="7">
    <location>
        <begin position="21"/>
        <end position="41"/>
    </location>
</feature>
<feature type="compositionally biased region" description="Polar residues" evidence="6">
    <location>
        <begin position="549"/>
        <end position="559"/>
    </location>
</feature>
<evidence type="ECO:0000313" key="10">
    <source>
        <dbReference type="Proteomes" id="UP000015480"/>
    </source>
</evidence>
<dbReference type="Gene3D" id="1.20.1250.20">
    <property type="entry name" value="MFS general substrate transporter like domains"/>
    <property type="match status" value="2"/>
</dbReference>
<evidence type="ECO:0000256" key="7">
    <source>
        <dbReference type="SAM" id="Phobius"/>
    </source>
</evidence>
<dbReference type="KEGG" id="pami:JCM7686_2302"/>
<evidence type="ECO:0000256" key="6">
    <source>
        <dbReference type="SAM" id="MobiDB-lite"/>
    </source>
</evidence>
<evidence type="ECO:0000259" key="8">
    <source>
        <dbReference type="PROSITE" id="PS50850"/>
    </source>
</evidence>
<evidence type="ECO:0000256" key="5">
    <source>
        <dbReference type="ARBA" id="ARBA00023136"/>
    </source>
</evidence>
<sequence>MSQRLEADLVPHERQSWLPMTAIGLGQMIMSFNVASLPVAMGGMIKSFNVPPTTIATGIVAYSMLVAGFVMLGAKLIQRFGVVKIFRLAIIGFCISQTLMTFSPNATIMITAQFLCGASAAVIVPSLVALIAENYHGKQQATAIGALGSARAAAGVLAFVIGGVLGTYIGWRPAFGILVVASAAVYFLSFKLKSVPGRAEVKIDIPSVILAAGSIILLSFGFNNLNAWGLILATSNAPFSLLGMSPALVMLIFGAGLGKAFFTWTARITRNGGTPLLPLEIIASPQERAAVYCMFVVVALEAALNFSVPLYIQIVQGNTPLATAIAMMPFNLTVFFAAMLIIRFYDRFTPRQIGQGSFVLCAVALMWLSWVVRNDWSAVPVLFGLVVFGIGQGALVTLLFNVLVTSSPKELAGDVGSLRGTTNNLAAAVGTSVAGAMMVGLLSVLVLGNLAAHPILPPDALPQLDLSSINFVGNDRLQDFLISTGAPADQVAAALEINTDGRLRALKFGLMIMAALSLIALLPAARLPGLRKGEDIPAEPFGGARDGRSNTARIQQTGV</sequence>
<dbReference type="Proteomes" id="UP000015480">
    <property type="component" value="Chromosome"/>
</dbReference>
<proteinExistence type="predicted"/>
<dbReference type="InterPro" id="IPR020846">
    <property type="entry name" value="MFS_dom"/>
</dbReference>
<evidence type="ECO:0000256" key="4">
    <source>
        <dbReference type="ARBA" id="ARBA00022989"/>
    </source>
</evidence>
<feature type="transmembrane region" description="Helical" evidence="7">
    <location>
        <begin position="242"/>
        <end position="262"/>
    </location>
</feature>
<evidence type="ECO:0000313" key="9">
    <source>
        <dbReference type="EMBL" id="AGT09372.1"/>
    </source>
</evidence>
<dbReference type="SUPFAM" id="SSF103473">
    <property type="entry name" value="MFS general substrate transporter"/>
    <property type="match status" value="1"/>
</dbReference>
<feature type="transmembrane region" description="Helical" evidence="7">
    <location>
        <begin position="505"/>
        <end position="525"/>
    </location>
</feature>
<feature type="transmembrane region" description="Helical" evidence="7">
    <location>
        <begin position="85"/>
        <end position="102"/>
    </location>
</feature>
<dbReference type="AlphaFoldDB" id="S5XVR3"/>
<dbReference type="eggNOG" id="COG0477">
    <property type="taxonomic scope" value="Bacteria"/>
</dbReference>
<dbReference type="RefSeq" id="WP_020951010.1">
    <property type="nucleotide sequence ID" value="NC_022041.1"/>
</dbReference>
<feature type="region of interest" description="Disordered" evidence="6">
    <location>
        <begin position="536"/>
        <end position="559"/>
    </location>
</feature>
<keyword evidence="4 7" id="KW-1133">Transmembrane helix</keyword>
<dbReference type="EMBL" id="CP006650">
    <property type="protein sequence ID" value="AGT09372.1"/>
    <property type="molecule type" value="Genomic_DNA"/>
</dbReference>
<evidence type="ECO:0000256" key="3">
    <source>
        <dbReference type="ARBA" id="ARBA00022692"/>
    </source>
</evidence>
<dbReference type="GO" id="GO:0022857">
    <property type="term" value="F:transmembrane transporter activity"/>
    <property type="evidence" value="ECO:0007669"/>
    <property type="project" value="InterPro"/>
</dbReference>
<feature type="transmembrane region" description="Helical" evidence="7">
    <location>
        <begin position="53"/>
        <end position="73"/>
    </location>
</feature>
<dbReference type="PANTHER" id="PTHR42718:SF9">
    <property type="entry name" value="MAJOR FACILITATOR SUPERFAMILY MULTIDRUG TRANSPORTER MFSC"/>
    <property type="match status" value="1"/>
</dbReference>
<dbReference type="STRING" id="1367847.JCM7686_2302"/>
<reference evidence="9 10" key="1">
    <citation type="journal article" date="2014" name="BMC Genomics">
        <title>Architecture and functions of a multipartite genome of the methylotrophic bacterium Paracoccus aminophilus JCM 7686, containing primary and secondary chromids.</title>
        <authorList>
            <person name="Dziewit L."/>
            <person name="Czarnecki J."/>
            <person name="Wibberg D."/>
            <person name="Radlinska M."/>
            <person name="Mrozek P."/>
            <person name="Szymczak M."/>
            <person name="Schluter A."/>
            <person name="Puhler A."/>
            <person name="Bartosik D."/>
        </authorList>
    </citation>
    <scope>NUCLEOTIDE SEQUENCE [LARGE SCALE GENOMIC DNA]</scope>
    <source>
        <strain evidence="9">JCM 7686</strain>
    </source>
</reference>
<dbReference type="CDD" id="cd17321">
    <property type="entry name" value="MFS_MMR_MDR_like"/>
    <property type="match status" value="1"/>
</dbReference>
<accession>S5XVR3</accession>
<feature type="transmembrane region" description="Helical" evidence="7">
    <location>
        <begin position="289"/>
        <end position="314"/>
    </location>
</feature>
<keyword evidence="5 7" id="KW-0472">Membrane</keyword>
<name>S5XVR3_PARAH</name>
<feature type="domain" description="Major facilitator superfamily (MFS) profile" evidence="8">
    <location>
        <begin position="19"/>
        <end position="532"/>
    </location>
</feature>
<evidence type="ECO:0000256" key="2">
    <source>
        <dbReference type="ARBA" id="ARBA00022448"/>
    </source>
</evidence>
<dbReference type="Pfam" id="PF07690">
    <property type="entry name" value="MFS_1"/>
    <property type="match status" value="1"/>
</dbReference>
<keyword evidence="10" id="KW-1185">Reference proteome</keyword>
<feature type="transmembrane region" description="Helical" evidence="7">
    <location>
        <begin position="378"/>
        <end position="404"/>
    </location>
</feature>
<dbReference type="PATRIC" id="fig|1367847.3.peg.2297"/>
<comment type="subcellular location">
    <subcellularLocation>
        <location evidence="1">Membrane</location>
        <topology evidence="1">Multi-pass membrane protein</topology>
    </subcellularLocation>
</comment>
<feature type="transmembrane region" description="Helical" evidence="7">
    <location>
        <begin position="144"/>
        <end position="165"/>
    </location>
</feature>
<feature type="transmembrane region" description="Helical" evidence="7">
    <location>
        <begin position="171"/>
        <end position="189"/>
    </location>
</feature>
<dbReference type="InterPro" id="IPR011701">
    <property type="entry name" value="MFS"/>
</dbReference>
<dbReference type="GO" id="GO:0016020">
    <property type="term" value="C:membrane"/>
    <property type="evidence" value="ECO:0007669"/>
    <property type="project" value="UniProtKB-SubCell"/>
</dbReference>
<dbReference type="PROSITE" id="PS50850">
    <property type="entry name" value="MFS"/>
    <property type="match status" value="1"/>
</dbReference>
<feature type="transmembrane region" description="Helical" evidence="7">
    <location>
        <begin position="201"/>
        <end position="222"/>
    </location>
</feature>
<feature type="transmembrane region" description="Helical" evidence="7">
    <location>
        <begin position="425"/>
        <end position="452"/>
    </location>
</feature>
<keyword evidence="3 7" id="KW-0812">Transmembrane</keyword>
<protein>
    <submittedName>
        <fullName evidence="9">Permease</fullName>
    </submittedName>
</protein>
<feature type="transmembrane region" description="Helical" evidence="7">
    <location>
        <begin position="353"/>
        <end position="372"/>
    </location>
</feature>
<keyword evidence="2" id="KW-0813">Transport</keyword>
<feature type="transmembrane region" description="Helical" evidence="7">
    <location>
        <begin position="320"/>
        <end position="341"/>
    </location>
</feature>
<evidence type="ECO:0000256" key="1">
    <source>
        <dbReference type="ARBA" id="ARBA00004141"/>
    </source>
</evidence>